<feature type="domain" description="Striatin N-terminal" evidence="4">
    <location>
        <begin position="20"/>
        <end position="146"/>
    </location>
</feature>
<dbReference type="EMBL" id="LDAU01000024">
    <property type="protein sequence ID" value="KRX10679.1"/>
    <property type="molecule type" value="Genomic_DNA"/>
</dbReference>
<dbReference type="SUPFAM" id="SSF50978">
    <property type="entry name" value="WD40 repeat-like"/>
    <property type="match status" value="1"/>
</dbReference>
<proteinExistence type="predicted"/>
<dbReference type="PANTHER" id="PTHR15653:SF0">
    <property type="entry name" value="CONNECTOR OF KINASE TO AP-1, ISOFORM E"/>
    <property type="match status" value="1"/>
</dbReference>
<dbReference type="Proteomes" id="UP000054937">
    <property type="component" value="Unassembled WGS sequence"/>
</dbReference>
<dbReference type="OrthoDB" id="727118at2759"/>
<accession>A0A0V0R854</accession>
<evidence type="ECO:0000313" key="6">
    <source>
        <dbReference type="Proteomes" id="UP000054937"/>
    </source>
</evidence>
<dbReference type="Pfam" id="PF08232">
    <property type="entry name" value="Striatin"/>
    <property type="match status" value="1"/>
</dbReference>
<evidence type="ECO:0000256" key="3">
    <source>
        <dbReference type="SAM" id="Coils"/>
    </source>
</evidence>
<dbReference type="OMA" id="AIWDLHA"/>
<dbReference type="AlphaFoldDB" id="A0A0V0R854"/>
<dbReference type="Gene3D" id="2.130.10.10">
    <property type="entry name" value="YVTN repeat-like/Quinoprotein amine dehydrogenase"/>
    <property type="match status" value="2"/>
</dbReference>
<evidence type="ECO:0000313" key="5">
    <source>
        <dbReference type="EMBL" id="KRX10679.1"/>
    </source>
</evidence>
<feature type="repeat" description="WD" evidence="2">
    <location>
        <begin position="516"/>
        <end position="544"/>
    </location>
</feature>
<reference evidence="5 6" key="1">
    <citation type="journal article" date="2015" name="Sci. Rep.">
        <title>Genome of the facultative scuticociliatosis pathogen Pseudocohnilembus persalinus provides insight into its virulence through horizontal gene transfer.</title>
        <authorList>
            <person name="Xiong J."/>
            <person name="Wang G."/>
            <person name="Cheng J."/>
            <person name="Tian M."/>
            <person name="Pan X."/>
            <person name="Warren A."/>
            <person name="Jiang C."/>
            <person name="Yuan D."/>
            <person name="Miao W."/>
        </authorList>
    </citation>
    <scope>NUCLEOTIDE SEQUENCE [LARGE SCALE GENOMIC DNA]</scope>
    <source>
        <strain evidence="5">36N120E</strain>
    </source>
</reference>
<dbReference type="InterPro" id="IPR001680">
    <property type="entry name" value="WD40_rpt"/>
</dbReference>
<evidence type="ECO:0000256" key="2">
    <source>
        <dbReference type="PROSITE-ProRule" id="PRU00221"/>
    </source>
</evidence>
<dbReference type="PANTHER" id="PTHR15653">
    <property type="entry name" value="STRIATIN"/>
    <property type="match status" value="1"/>
</dbReference>
<evidence type="ECO:0000259" key="4">
    <source>
        <dbReference type="Pfam" id="PF08232"/>
    </source>
</evidence>
<evidence type="ECO:0000256" key="1">
    <source>
        <dbReference type="ARBA" id="ARBA00023054"/>
    </source>
</evidence>
<dbReference type="InterPro" id="IPR051488">
    <property type="entry name" value="WD_repeat_striatin"/>
</dbReference>
<feature type="coiled-coil region" evidence="3">
    <location>
        <begin position="38"/>
        <end position="65"/>
    </location>
</feature>
<keyword evidence="6" id="KW-1185">Reference proteome</keyword>
<dbReference type="InParanoid" id="A0A0V0R854"/>
<sequence length="585" mass="68101">MSTNQDQNFEAPSQAPQYSWLGVLEFLQDQYKEQATKETEWVLEKQQLQDKVTALEAELKASEQINYDLIKRVKMLEFSLRQERIRFNKTFHDKPFTQDLIKEQLEEQQKNQTIAEQLPKIPKRKAKEHRALLSKILEEVGLEDIFKSTEYKMQEQNYEQNIDNLIPESVRESQYKKQQEQIQQKIDELDETKQQIVSTMRQKAALQDITNEQHLNQNNQSLVHDQNTAQNVNLNSELVYEKINIRAHFDGVRDAVFVSDEIFVTVSEDCLIKLYDTNQFQNDIYQQSQNLDPYFTLREHQEYLFTVDACPKDLISPDQNIFFTSGAEGIIKCFNVPNAQAVDQFSATEQYRFCIATWQVHENLIWQIVHNPYDKQILSSCSEGSIKLFNYKLEEDEEQQLTCLGDFVQQYNFQNYVPTSTTFIHSNQQLIASGYMDTNQIGIFRKESGQIDNIIKYQSQSEENSQVNKLISHNHLNSLISGHDDGTIRIFDLNQNKQTASIENAHNIVKGLTLTNQNDHYLYSVGDDGLLKTWDLRNQQCLHTHKTNHLQKYQEIIHNIKSSSFHPYLATAGADGNVGIYGINQ</sequence>
<comment type="caution">
    <text evidence="5">The sequence shown here is derived from an EMBL/GenBank/DDBJ whole genome shotgun (WGS) entry which is preliminary data.</text>
</comment>
<dbReference type="InterPro" id="IPR013258">
    <property type="entry name" value="Striatin_N"/>
</dbReference>
<dbReference type="SMART" id="SM00320">
    <property type="entry name" value="WD40"/>
    <property type="match status" value="6"/>
</dbReference>
<keyword evidence="2" id="KW-0853">WD repeat</keyword>
<dbReference type="InterPro" id="IPR015943">
    <property type="entry name" value="WD40/YVTN_repeat-like_dom_sf"/>
</dbReference>
<keyword evidence="1 3" id="KW-0175">Coiled coil</keyword>
<dbReference type="InterPro" id="IPR036322">
    <property type="entry name" value="WD40_repeat_dom_sf"/>
</dbReference>
<dbReference type="Pfam" id="PF00400">
    <property type="entry name" value="WD40"/>
    <property type="match status" value="2"/>
</dbReference>
<organism evidence="5 6">
    <name type="scientific">Pseudocohnilembus persalinus</name>
    <name type="common">Ciliate</name>
    <dbReference type="NCBI Taxonomy" id="266149"/>
    <lineage>
        <taxon>Eukaryota</taxon>
        <taxon>Sar</taxon>
        <taxon>Alveolata</taxon>
        <taxon>Ciliophora</taxon>
        <taxon>Intramacronucleata</taxon>
        <taxon>Oligohymenophorea</taxon>
        <taxon>Scuticociliatia</taxon>
        <taxon>Philasterida</taxon>
        <taxon>Pseudocohnilembidae</taxon>
        <taxon>Pseudocohnilembus</taxon>
    </lineage>
</organism>
<dbReference type="PROSITE" id="PS50082">
    <property type="entry name" value="WD_REPEATS_2"/>
    <property type="match status" value="1"/>
</dbReference>
<protein>
    <submittedName>
        <fullName evidence="5">WD40-repeat-containing domain</fullName>
    </submittedName>
</protein>
<dbReference type="Gene3D" id="1.20.5.300">
    <property type="match status" value="1"/>
</dbReference>
<gene>
    <name evidence="5" type="ORF">PPERSA_08674</name>
</gene>
<name>A0A0V0R854_PSEPJ</name>
<feature type="coiled-coil region" evidence="3">
    <location>
        <begin position="172"/>
        <end position="209"/>
    </location>
</feature>